<gene>
    <name evidence="1" type="ORF">H3V53_34830</name>
</gene>
<comment type="caution">
    <text evidence="1">The sequence shown here is derived from an EMBL/GenBank/DDBJ whole genome shotgun (WGS) entry which is preliminary data.</text>
</comment>
<evidence type="ECO:0000313" key="1">
    <source>
        <dbReference type="EMBL" id="MEI6002123.1"/>
    </source>
</evidence>
<dbReference type="EMBL" id="JACFYJ010000097">
    <property type="protein sequence ID" value="MEI6002123.1"/>
    <property type="molecule type" value="Genomic_DNA"/>
</dbReference>
<protein>
    <submittedName>
        <fullName evidence="1">Uncharacterized protein</fullName>
    </submittedName>
</protein>
<organism evidence="1 2">
    <name type="scientific">Paraburkholderia bengalensis</name>
    <dbReference type="NCBI Taxonomy" id="2747562"/>
    <lineage>
        <taxon>Bacteria</taxon>
        <taxon>Pseudomonadati</taxon>
        <taxon>Pseudomonadota</taxon>
        <taxon>Betaproteobacteria</taxon>
        <taxon>Burkholderiales</taxon>
        <taxon>Burkholderiaceae</taxon>
        <taxon>Paraburkholderia</taxon>
    </lineage>
</organism>
<evidence type="ECO:0000313" key="2">
    <source>
        <dbReference type="Proteomes" id="UP001386437"/>
    </source>
</evidence>
<reference evidence="1 2" key="1">
    <citation type="journal article" date="2022" name="Arch. Microbiol.">
        <title>Paraburkholderia bengalensis sp. nov. isolated from roots of Oryza sativa, IR64.</title>
        <authorList>
            <person name="Nag P."/>
            <person name="Mondal N."/>
            <person name="Sarkar J."/>
            <person name="Das S."/>
        </authorList>
    </citation>
    <scope>NUCLEOTIDE SEQUENCE [LARGE SCALE GENOMIC DNA]</scope>
    <source>
        <strain evidence="1 2">IR64_4_BI</strain>
    </source>
</reference>
<dbReference type="Proteomes" id="UP001386437">
    <property type="component" value="Unassembled WGS sequence"/>
</dbReference>
<name>A0ABU8J3M6_9BURK</name>
<proteinExistence type="predicted"/>
<dbReference type="RefSeq" id="WP_336601768.1">
    <property type="nucleotide sequence ID" value="NZ_JACFYJ010000097.1"/>
</dbReference>
<accession>A0ABU8J3M6</accession>
<sequence>MCLQIAASTFFKLNRVTTFLFVTNDGIPVPELSAMDFSFDFPVDDFNTLTNAFSLNVELEPGGNLLDVGPSNQSELAPRVPGLYQVGFVPGSRPPKPLPWEFDWPIGFYMCIVTVKAQVLASQPSVDFEGGIPRVVKPGVFVTKNASTLISFSVI</sequence>
<keyword evidence="2" id="KW-1185">Reference proteome</keyword>